<dbReference type="PANTHER" id="PTHR39203:SF1">
    <property type="entry name" value="CYTOPLASMIC PROTEIN"/>
    <property type="match status" value="1"/>
</dbReference>
<dbReference type="InterPro" id="IPR007374">
    <property type="entry name" value="ASCH_domain"/>
</dbReference>
<dbReference type="InterPro" id="IPR009326">
    <property type="entry name" value="DUF984"/>
</dbReference>
<proteinExistence type="predicted"/>
<dbReference type="InterPro" id="IPR015947">
    <property type="entry name" value="PUA-like_sf"/>
</dbReference>
<protein>
    <recommendedName>
        <fullName evidence="1">ASCH domain-containing protein</fullName>
    </recommendedName>
</protein>
<dbReference type="PANTHER" id="PTHR39203">
    <property type="entry name" value="CYTOPLASMIC PROTEIN-RELATED"/>
    <property type="match status" value="1"/>
</dbReference>
<evidence type="ECO:0000259" key="1">
    <source>
        <dbReference type="SMART" id="SM01022"/>
    </source>
</evidence>
<accession>G8PB64</accession>
<sequence length="154" mass="17604">MATPSEQLWDDFVKENNIEGKTFQTRWFGEQTNPAQVTKLANLILSEKKRSTTKPLAYYSAEQEAVPQVGDYFVLLNGDMKPVAVAETVVSELIPFLRISAEHAYNEGEGDLSLEDWRARTRTKFNDLMANYDHHFSEDDPVVSEAIKVVYRKD</sequence>
<evidence type="ECO:0000313" key="2">
    <source>
        <dbReference type="EMBL" id="AEV94693.1"/>
    </source>
</evidence>
<dbReference type="SUPFAM" id="SSF88697">
    <property type="entry name" value="PUA domain-like"/>
    <property type="match status" value="1"/>
</dbReference>
<dbReference type="STRING" id="701521.PECL_385"/>
<keyword evidence="3" id="KW-1185">Reference proteome</keyword>
<dbReference type="SMART" id="SM01022">
    <property type="entry name" value="ASCH"/>
    <property type="match status" value="1"/>
</dbReference>
<dbReference type="Proteomes" id="UP000005444">
    <property type="component" value="Chromosome"/>
</dbReference>
<organism evidence="2 3">
    <name type="scientific">Pediococcus claussenii (strain ATCC BAA-344 / DSM 14800 / JCM 18046 / KCTC 3811 / LMG 21948 / P06)</name>
    <dbReference type="NCBI Taxonomy" id="701521"/>
    <lineage>
        <taxon>Bacteria</taxon>
        <taxon>Bacillati</taxon>
        <taxon>Bacillota</taxon>
        <taxon>Bacilli</taxon>
        <taxon>Lactobacillales</taxon>
        <taxon>Lactobacillaceae</taxon>
        <taxon>Pediococcus</taxon>
    </lineage>
</organism>
<dbReference type="EMBL" id="CP003137">
    <property type="protein sequence ID" value="AEV94693.1"/>
    <property type="molecule type" value="Genomic_DNA"/>
</dbReference>
<dbReference type="CDD" id="cd06553">
    <property type="entry name" value="ASCH_Ef3133_like"/>
    <property type="match status" value="1"/>
</dbReference>
<dbReference type="PATRIC" id="fig|701521.8.peg.363"/>
<reference evidence="2 3" key="1">
    <citation type="journal article" date="2012" name="J. Bacteriol.">
        <title>Complete Genome Sequence of the Beer Spoilage Organism Pediococcus claussenii ATCC BAA-344T.</title>
        <authorList>
            <person name="Pittet V."/>
            <person name="Abegunde T."/>
            <person name="Marfleet T."/>
            <person name="Haakensen M."/>
            <person name="Morrow K."/>
            <person name="Jayaprakash T."/>
            <person name="Schroeder K."/>
            <person name="Trost B."/>
            <person name="Byrns S."/>
            <person name="Bergsveinson J."/>
            <person name="Kusalik A."/>
            <person name="Ziola B."/>
        </authorList>
    </citation>
    <scope>NUCLEOTIDE SEQUENCE [LARGE SCALE GENOMIC DNA]</scope>
    <source>
        <strain evidence="2 3">ATCC BAA-344</strain>
    </source>
</reference>
<dbReference type="RefSeq" id="WP_014214891.1">
    <property type="nucleotide sequence ID" value="NC_016605.1"/>
</dbReference>
<dbReference type="KEGG" id="pce:PECL_385"/>
<dbReference type="Pfam" id="PF04266">
    <property type="entry name" value="ASCH"/>
    <property type="match status" value="1"/>
</dbReference>
<gene>
    <name evidence="2" type="ordered locus">PECL_385</name>
</gene>
<dbReference type="PIRSF" id="PIRSF021320">
    <property type="entry name" value="DUF984"/>
    <property type="match status" value="1"/>
</dbReference>
<dbReference type="AlphaFoldDB" id="G8PB64"/>
<dbReference type="Gene3D" id="3.10.400.10">
    <property type="entry name" value="Sulfate adenylyltransferase"/>
    <property type="match status" value="1"/>
</dbReference>
<feature type="domain" description="ASCH" evidence="1">
    <location>
        <begin position="26"/>
        <end position="151"/>
    </location>
</feature>
<evidence type="ECO:0000313" key="3">
    <source>
        <dbReference type="Proteomes" id="UP000005444"/>
    </source>
</evidence>
<dbReference type="HOGENOM" id="CLU_102450_0_0_9"/>
<name>G8PB64_PEDCP</name>
<dbReference type="eggNOG" id="COG4405">
    <property type="taxonomic scope" value="Bacteria"/>
</dbReference>